<dbReference type="EMBL" id="VSRR010005010">
    <property type="protein sequence ID" value="MPC41322.1"/>
    <property type="molecule type" value="Genomic_DNA"/>
</dbReference>
<sequence>MNEGVLFAKLARLQGRNIKQYSYNSKGSLYVTPLLNHIHFKVRFSERLCISSTRDEKENGKASTTYQLYPQ</sequence>
<name>A0A5B7F444_PORTR</name>
<dbReference type="AlphaFoldDB" id="A0A5B7F444"/>
<accession>A0A5B7F444</accession>
<proteinExistence type="predicted"/>
<organism evidence="1 2">
    <name type="scientific">Portunus trituberculatus</name>
    <name type="common">Swimming crab</name>
    <name type="synonym">Neptunus trituberculatus</name>
    <dbReference type="NCBI Taxonomy" id="210409"/>
    <lineage>
        <taxon>Eukaryota</taxon>
        <taxon>Metazoa</taxon>
        <taxon>Ecdysozoa</taxon>
        <taxon>Arthropoda</taxon>
        <taxon>Crustacea</taxon>
        <taxon>Multicrustacea</taxon>
        <taxon>Malacostraca</taxon>
        <taxon>Eumalacostraca</taxon>
        <taxon>Eucarida</taxon>
        <taxon>Decapoda</taxon>
        <taxon>Pleocyemata</taxon>
        <taxon>Brachyura</taxon>
        <taxon>Eubrachyura</taxon>
        <taxon>Portunoidea</taxon>
        <taxon>Portunidae</taxon>
        <taxon>Portuninae</taxon>
        <taxon>Portunus</taxon>
    </lineage>
</organism>
<reference evidence="1 2" key="1">
    <citation type="submission" date="2019-05" db="EMBL/GenBank/DDBJ databases">
        <title>Another draft genome of Portunus trituberculatus and its Hox gene families provides insights of decapod evolution.</title>
        <authorList>
            <person name="Jeong J.-H."/>
            <person name="Song I."/>
            <person name="Kim S."/>
            <person name="Choi T."/>
            <person name="Kim D."/>
            <person name="Ryu S."/>
            <person name="Kim W."/>
        </authorList>
    </citation>
    <scope>NUCLEOTIDE SEQUENCE [LARGE SCALE GENOMIC DNA]</scope>
    <source>
        <tissue evidence="1">Muscle</tissue>
    </source>
</reference>
<gene>
    <name evidence="1" type="ORF">E2C01_034910</name>
</gene>
<keyword evidence="2" id="KW-1185">Reference proteome</keyword>
<evidence type="ECO:0000313" key="1">
    <source>
        <dbReference type="EMBL" id="MPC41322.1"/>
    </source>
</evidence>
<dbReference type="Proteomes" id="UP000324222">
    <property type="component" value="Unassembled WGS sequence"/>
</dbReference>
<comment type="caution">
    <text evidence="1">The sequence shown here is derived from an EMBL/GenBank/DDBJ whole genome shotgun (WGS) entry which is preliminary data.</text>
</comment>
<evidence type="ECO:0000313" key="2">
    <source>
        <dbReference type="Proteomes" id="UP000324222"/>
    </source>
</evidence>
<protein>
    <submittedName>
        <fullName evidence="1">Uncharacterized protein</fullName>
    </submittedName>
</protein>